<dbReference type="AlphaFoldDB" id="A0A2A6BF98"/>
<keyword evidence="2" id="KW-1185">Reference proteome</keyword>
<organism evidence="1 2">
    <name type="scientific">Pristionchus pacificus</name>
    <name type="common">Parasitic nematode worm</name>
    <dbReference type="NCBI Taxonomy" id="54126"/>
    <lineage>
        <taxon>Eukaryota</taxon>
        <taxon>Metazoa</taxon>
        <taxon>Ecdysozoa</taxon>
        <taxon>Nematoda</taxon>
        <taxon>Chromadorea</taxon>
        <taxon>Rhabditida</taxon>
        <taxon>Rhabditina</taxon>
        <taxon>Diplogasteromorpha</taxon>
        <taxon>Diplogasteroidea</taxon>
        <taxon>Neodiplogasteridae</taxon>
        <taxon>Pristionchus</taxon>
    </lineage>
</organism>
<reference evidence="1" key="2">
    <citation type="submission" date="2022-06" db="UniProtKB">
        <authorList>
            <consortium name="EnsemblMetazoa"/>
        </authorList>
    </citation>
    <scope>IDENTIFICATION</scope>
    <source>
        <strain evidence="1">PS312</strain>
    </source>
</reference>
<dbReference type="OrthoDB" id="5870816at2759"/>
<accession>A0A8R1YHV7</accession>
<sequence>MRSLLVLLSCTAIALTAATPKPTLKEGDGHRHHHRSRWGGGGVNPLVDRNVCDLEASVLVVVEGGRRGYNKARRIKCADSAAADEDSCMVCCQNAARRDTNIRNEDIFGFLSVIDHFEKDSRSDSWEDSHDDDYNRRPKRDAEEKEYKRAEESLEDFEPIKNFKNLKCLCCAPRRQLPPPPVYTIPVPVNNWGPYQAYAQPPHQQSPPQYSPAAAPTAGYAVPAADAAPQPYPAAGN</sequence>
<accession>A0A2A6BF98</accession>
<protein>
    <submittedName>
        <fullName evidence="1">Perm-4</fullName>
    </submittedName>
</protein>
<reference evidence="2" key="1">
    <citation type="journal article" date="2008" name="Nat. Genet.">
        <title>The Pristionchus pacificus genome provides a unique perspective on nematode lifestyle and parasitism.</title>
        <authorList>
            <person name="Dieterich C."/>
            <person name="Clifton S.W."/>
            <person name="Schuster L.N."/>
            <person name="Chinwalla A."/>
            <person name="Delehaunty K."/>
            <person name="Dinkelacker I."/>
            <person name="Fulton L."/>
            <person name="Fulton R."/>
            <person name="Godfrey J."/>
            <person name="Minx P."/>
            <person name="Mitreva M."/>
            <person name="Roeseler W."/>
            <person name="Tian H."/>
            <person name="Witte H."/>
            <person name="Yang S.P."/>
            <person name="Wilson R.K."/>
            <person name="Sommer R.J."/>
        </authorList>
    </citation>
    <scope>NUCLEOTIDE SEQUENCE [LARGE SCALE GENOMIC DNA]</scope>
    <source>
        <strain evidence="2">PS312</strain>
    </source>
</reference>
<evidence type="ECO:0000313" key="2">
    <source>
        <dbReference type="Proteomes" id="UP000005239"/>
    </source>
</evidence>
<proteinExistence type="predicted"/>
<dbReference type="EnsemblMetazoa" id="PPA23757.1">
    <property type="protein sequence ID" value="PPA23757.1"/>
    <property type="gene ID" value="WBGene00113311"/>
</dbReference>
<dbReference type="Proteomes" id="UP000005239">
    <property type="component" value="Unassembled WGS sequence"/>
</dbReference>
<evidence type="ECO:0000313" key="1">
    <source>
        <dbReference type="EnsemblMetazoa" id="PPA23757.1"/>
    </source>
</evidence>
<name>A0A2A6BF98_PRIPA</name>
<gene>
    <name evidence="1" type="primary">WBGene00113311</name>
</gene>